<dbReference type="Proteomes" id="UP000184268">
    <property type="component" value="Unassembled WGS sequence"/>
</dbReference>
<keyword evidence="12" id="KW-1185">Reference proteome</keyword>
<keyword evidence="2" id="KW-0813">Transport</keyword>
<feature type="domain" description="TonB-dependent transporter Oar-like beta-barrel" evidence="10">
    <location>
        <begin position="242"/>
        <end position="312"/>
    </location>
</feature>
<feature type="region of interest" description="Disordered" evidence="7">
    <location>
        <begin position="262"/>
        <end position="281"/>
    </location>
</feature>
<comment type="subcellular location">
    <subcellularLocation>
        <location evidence="1">Cell outer membrane</location>
        <topology evidence="1">Multi-pass membrane protein</topology>
    </subcellularLocation>
</comment>
<dbReference type="SUPFAM" id="SSF56935">
    <property type="entry name" value="Porins"/>
    <property type="match status" value="1"/>
</dbReference>
<keyword evidence="8" id="KW-0732">Signal</keyword>
<protein>
    <submittedName>
        <fullName evidence="11">TonB-dependent Receptor Plug Domain</fullName>
    </submittedName>
</protein>
<dbReference type="InterPro" id="IPR013784">
    <property type="entry name" value="Carb-bd-like_fold"/>
</dbReference>
<dbReference type="Gene3D" id="2.170.130.10">
    <property type="entry name" value="TonB-dependent receptor, plug domain"/>
    <property type="match status" value="1"/>
</dbReference>
<feature type="domain" description="TonB-dependent receptor plug" evidence="9">
    <location>
        <begin position="135"/>
        <end position="234"/>
    </location>
</feature>
<keyword evidence="5" id="KW-0472">Membrane</keyword>
<evidence type="ECO:0000256" key="4">
    <source>
        <dbReference type="ARBA" id="ARBA00022692"/>
    </source>
</evidence>
<keyword evidence="11" id="KW-0675">Receptor</keyword>
<evidence type="ECO:0000313" key="11">
    <source>
        <dbReference type="EMBL" id="SHH18303.1"/>
    </source>
</evidence>
<organism evidence="11 12">
    <name type="scientific">Ferrimonas marina</name>
    <dbReference type="NCBI Taxonomy" id="299255"/>
    <lineage>
        <taxon>Bacteria</taxon>
        <taxon>Pseudomonadati</taxon>
        <taxon>Pseudomonadota</taxon>
        <taxon>Gammaproteobacteria</taxon>
        <taxon>Alteromonadales</taxon>
        <taxon>Ferrimonadaceae</taxon>
        <taxon>Ferrimonas</taxon>
    </lineage>
</organism>
<dbReference type="InterPro" id="IPR012910">
    <property type="entry name" value="Plug_dom"/>
</dbReference>
<dbReference type="AlphaFoldDB" id="A0A1M5QXN7"/>
<dbReference type="InterPro" id="IPR039426">
    <property type="entry name" value="TonB-dep_rcpt-like"/>
</dbReference>
<dbReference type="InterPro" id="IPR037066">
    <property type="entry name" value="Plug_dom_sf"/>
</dbReference>
<dbReference type="Pfam" id="PF13620">
    <property type="entry name" value="CarboxypepD_reg"/>
    <property type="match status" value="1"/>
</dbReference>
<dbReference type="Pfam" id="PF25183">
    <property type="entry name" value="OMP_b-brl_4"/>
    <property type="match status" value="2"/>
</dbReference>
<dbReference type="GO" id="GO:0030246">
    <property type="term" value="F:carbohydrate binding"/>
    <property type="evidence" value="ECO:0007669"/>
    <property type="project" value="InterPro"/>
</dbReference>
<keyword evidence="6" id="KW-0998">Cell outer membrane</keyword>
<dbReference type="Gene3D" id="2.40.170.20">
    <property type="entry name" value="TonB-dependent receptor, beta-barrel domain"/>
    <property type="match status" value="1"/>
</dbReference>
<feature type="domain" description="TonB-dependent transporter Oar-like beta-barrel" evidence="10">
    <location>
        <begin position="358"/>
        <end position="982"/>
    </location>
</feature>
<evidence type="ECO:0000256" key="5">
    <source>
        <dbReference type="ARBA" id="ARBA00023136"/>
    </source>
</evidence>
<dbReference type="SUPFAM" id="SSF49452">
    <property type="entry name" value="Starch-binding domain-like"/>
    <property type="match status" value="1"/>
</dbReference>
<name>A0A1M5QXN7_9GAMM</name>
<keyword evidence="3" id="KW-1134">Transmembrane beta strand</keyword>
<evidence type="ECO:0000256" key="2">
    <source>
        <dbReference type="ARBA" id="ARBA00022448"/>
    </source>
</evidence>
<dbReference type="Pfam" id="PF07715">
    <property type="entry name" value="Plug"/>
    <property type="match status" value="1"/>
</dbReference>
<evidence type="ECO:0000313" key="12">
    <source>
        <dbReference type="Proteomes" id="UP000184268"/>
    </source>
</evidence>
<evidence type="ECO:0000259" key="9">
    <source>
        <dbReference type="Pfam" id="PF07715"/>
    </source>
</evidence>
<gene>
    <name evidence="11" type="ORF">SAMN02745129_1382</name>
</gene>
<evidence type="ECO:0000256" key="8">
    <source>
        <dbReference type="SAM" id="SignalP"/>
    </source>
</evidence>
<dbReference type="PANTHER" id="PTHR30069:SF46">
    <property type="entry name" value="OAR PROTEIN"/>
    <property type="match status" value="1"/>
</dbReference>
<evidence type="ECO:0000256" key="7">
    <source>
        <dbReference type="SAM" id="MobiDB-lite"/>
    </source>
</evidence>
<dbReference type="GO" id="GO:0009279">
    <property type="term" value="C:cell outer membrane"/>
    <property type="evidence" value="ECO:0007669"/>
    <property type="project" value="UniProtKB-SubCell"/>
</dbReference>
<dbReference type="InterPro" id="IPR036942">
    <property type="entry name" value="Beta-barrel_TonB_sf"/>
</dbReference>
<dbReference type="GO" id="GO:0044718">
    <property type="term" value="P:siderophore transmembrane transport"/>
    <property type="evidence" value="ECO:0007669"/>
    <property type="project" value="TreeGrafter"/>
</dbReference>
<reference evidence="11 12" key="1">
    <citation type="submission" date="2016-11" db="EMBL/GenBank/DDBJ databases">
        <authorList>
            <person name="Jaros S."/>
            <person name="Januszkiewicz K."/>
            <person name="Wedrychowicz H."/>
        </authorList>
    </citation>
    <scope>NUCLEOTIDE SEQUENCE [LARGE SCALE GENOMIC DNA]</scope>
    <source>
        <strain evidence="11 12">DSM 16917</strain>
    </source>
</reference>
<feature type="signal peptide" evidence="8">
    <location>
        <begin position="1"/>
        <end position="28"/>
    </location>
</feature>
<proteinExistence type="predicted"/>
<keyword evidence="4" id="KW-0812">Transmembrane</keyword>
<dbReference type="EMBL" id="FQXG01000002">
    <property type="protein sequence ID" value="SHH18303.1"/>
    <property type="molecule type" value="Genomic_DNA"/>
</dbReference>
<evidence type="ECO:0000256" key="6">
    <source>
        <dbReference type="ARBA" id="ARBA00023237"/>
    </source>
</evidence>
<dbReference type="InterPro" id="IPR057601">
    <property type="entry name" value="Oar-like_b-barrel"/>
</dbReference>
<dbReference type="RefSeq" id="WP_067658055.1">
    <property type="nucleotide sequence ID" value="NZ_FQXG01000002.1"/>
</dbReference>
<evidence type="ECO:0000256" key="3">
    <source>
        <dbReference type="ARBA" id="ARBA00022452"/>
    </source>
</evidence>
<evidence type="ECO:0000259" key="10">
    <source>
        <dbReference type="Pfam" id="PF25183"/>
    </source>
</evidence>
<dbReference type="GO" id="GO:0015344">
    <property type="term" value="F:siderophore uptake transmembrane transporter activity"/>
    <property type="evidence" value="ECO:0007669"/>
    <property type="project" value="TreeGrafter"/>
</dbReference>
<dbReference type="PANTHER" id="PTHR30069">
    <property type="entry name" value="TONB-DEPENDENT OUTER MEMBRANE RECEPTOR"/>
    <property type="match status" value="1"/>
</dbReference>
<feature type="chain" id="PRO_5009913299" evidence="8">
    <location>
        <begin position="29"/>
        <end position="1049"/>
    </location>
</feature>
<sequence length="1049" mass="115811">MNPNTMFKPNRLALALTVAMGLAGQAVASETSSSMRGTILGPNGQPVTDAKITILHQPTGTVTEVAVNESGAFVARGLRVGGPYTVIVDSEIYQDDYQEGIQLNLGETFNLRSQLRSPSDVERIVVTGSALPYRTVGSNSEFSEQDIANAPGINRDLKDVARQNPLVTIRNDGAMVVAGTNPKFNSLVVDGIQQNDDFGLNNNGYPTLRSPISIDAVEQLQVNINPFSARYGGFSGAQLNAVTKSGTNEVTGSLFFETTSDSLSGDFKDPESGEKSNPPFSEDTYGFTLGMPLIKDKLFFFGSYEKWEADTSSDYGHQGSGAPIEIGVTQEDIDRVHAAAMGYSGLDIGGVGVAPVEEDEKILAKLDWNISDDHRASYTFQQTKGNVTKATNNSSGIAFSSYTYDEVQELTAHAVSLYSDWSNEFSTDLKVSHKNTFKGSNPYNRLNIGSFSVRTDSGDYLNFGTERSRQLNELETDNLEVRFVADYLIGDHNITAGIQYNKLSVFNAYFQDVLGHWSFDSVADFEQGNVGSFTFAASPTGNLYDNVADFDLNTTAFFVEDMWDVTADLRLTAGVRVEHISVDGAITPNDNFYQRYGYYNTETLDGNVIVLPRIGATYTLTDDVTLKGGIGRYSGGQPNVWIANSYQNSGVANGNVYSWDDSWNFDMSVPDQARDLIEGQEPNGVTASLDPDFDLPSDWRASIGVDTSLDFGSLGDDWYFGAEYIYIRTVDGVHWVDLAREDTGKRDFTGRIIYDLPYGDHYDIMLTNSDIDGYSHNVTLGLSKEWDNGIRFSSSYTYSDVQNVNSGTSSTPHSSYMYPMVAEDRNSPVRGPSHYSVPHRIVVNFGYDVELFSGYNTGVNLFYEGRSGNPYSYVYSSYRNGEYGDQSRFQSANSYLAYIPTQEDVDAGRVVFDGGLTADEFFDAIDELGLGKYAGGYAEKGAAESPWVHTLDLRFTQQIPGFMKGHRGELYFDIVNVLNLLNSDWGLDKYVNYGTKELVDFSYDAANDVLTYRPAFPNPDGVIMDTRDYDTIDVNSSRWQMKLGVRYRF</sequence>
<dbReference type="OrthoDB" id="9768147at2"/>
<dbReference type="Gene3D" id="2.60.40.1120">
    <property type="entry name" value="Carboxypeptidase-like, regulatory domain"/>
    <property type="match status" value="1"/>
</dbReference>
<evidence type="ECO:0000256" key="1">
    <source>
        <dbReference type="ARBA" id="ARBA00004571"/>
    </source>
</evidence>
<dbReference type="STRING" id="299255.SAMN02745129_1382"/>
<accession>A0A1M5QXN7</accession>